<evidence type="ECO:0000259" key="11">
    <source>
        <dbReference type="Pfam" id="PF16327"/>
    </source>
</evidence>
<dbReference type="Proteomes" id="UP000028681">
    <property type="component" value="Chromosome"/>
</dbReference>
<dbReference type="PRINTS" id="PR01411">
    <property type="entry name" value="CCMFBIOGNSIS"/>
</dbReference>
<dbReference type="GeneID" id="33938691"/>
<dbReference type="GO" id="GO:0015232">
    <property type="term" value="F:heme transmembrane transporter activity"/>
    <property type="evidence" value="ECO:0007669"/>
    <property type="project" value="InterPro"/>
</dbReference>
<feature type="transmembrane region" description="Helical" evidence="9">
    <location>
        <begin position="211"/>
        <end position="232"/>
    </location>
</feature>
<evidence type="ECO:0000256" key="9">
    <source>
        <dbReference type="SAM" id="Phobius"/>
    </source>
</evidence>
<comment type="similarity">
    <text evidence="2">Belongs to the CcmF/CycK/Ccl1/NrfE/CcsA family.</text>
</comment>
<feature type="transmembrane region" description="Helical" evidence="9">
    <location>
        <begin position="280"/>
        <end position="308"/>
    </location>
</feature>
<evidence type="ECO:0000256" key="5">
    <source>
        <dbReference type="ARBA" id="ARBA00022692"/>
    </source>
</evidence>
<evidence type="ECO:0000256" key="8">
    <source>
        <dbReference type="ARBA" id="ARBA00023136"/>
    </source>
</evidence>
<keyword evidence="4" id="KW-0997">Cell inner membrane</keyword>
<feature type="transmembrane region" description="Helical" evidence="9">
    <location>
        <begin position="178"/>
        <end position="199"/>
    </location>
</feature>
<sequence length="564" mass="61455">MLWWPELGFIALLLALCVSLLTALLSLAGGAPWAQRLPALCPRRWSLAQLALTAAGFALLLLALLADDFSLRYVAQHSHSALARGLKLAAAWGGHEGSLLLWLLCLAGWSALYAQCARRQAAQANAYTLGLMALIVGAFLLFIVTLGDPFARQFPAPPEGRDLNPMLQHPGLIFHPPLLYLGYGGLALCAARLLAGLLARQTAQAMADGCWRWLLPAWGCLSAGIILGSWWAYSELGWGGFWFWDPVENASLLPWLSATALLHSLSVTRRSGALAHWSLLLALTSLIFTLMGTLIVRSGVLLSVHAFALDEARALALLLLFGGLSVGALMLYALYAGRLTPVTASVSLPLLGILWLFSAAALIVLIGTLYPMLYGLLGWGRISVGAPYFNGVLLPFALLALALMLYGGLRRRVGAGGRLAHLGALLCALGIGLHAAGQQERSVALAPGQSAQLGEYRFILREVTQFARGNYTAERGEIWVQRAGETVARLYPERRHYLARNQQMFEPGISWSWRDEWYALMAEKQGDRYALRLYLRQGIRWIWCGGGLMIAGALLCLRARRREP</sequence>
<keyword evidence="8 9" id="KW-0472">Membrane</keyword>
<evidence type="ECO:0000256" key="6">
    <source>
        <dbReference type="ARBA" id="ARBA00022748"/>
    </source>
</evidence>
<keyword evidence="12" id="KW-0456">Lyase</keyword>
<evidence type="ECO:0000313" key="13">
    <source>
        <dbReference type="Proteomes" id="UP000028681"/>
    </source>
</evidence>
<evidence type="ECO:0000256" key="7">
    <source>
        <dbReference type="ARBA" id="ARBA00022989"/>
    </source>
</evidence>
<dbReference type="NCBIfam" id="NF007691">
    <property type="entry name" value="PRK10369.1"/>
    <property type="match status" value="1"/>
</dbReference>
<feature type="domain" description="Cytochrome c-type biogenesis protein CcmF C-terminal" evidence="11">
    <location>
        <begin position="415"/>
        <end position="559"/>
    </location>
</feature>
<reference evidence="12 13" key="1">
    <citation type="journal article" date="2012" name="PLoS ONE">
        <title>Edwardsiella comparative phylogenomics reveal the new intra/inter-species taxonomic relationships, virulence evolution and niche adaptation mechanisms.</title>
        <authorList>
            <person name="Yang M."/>
            <person name="Lv Y."/>
            <person name="Xiao J."/>
            <person name="Wu H."/>
            <person name="Zheng H."/>
            <person name="Liu Q."/>
            <person name="Zhang Y."/>
            <person name="Wang Q."/>
        </authorList>
    </citation>
    <scope>NUCLEOTIDE SEQUENCE [LARGE SCALE GENOMIC DNA]</scope>
    <source>
        <strain evidence="13">080813</strain>
    </source>
</reference>
<keyword evidence="5 9" id="KW-0812">Transmembrane</keyword>
<feature type="transmembrane region" description="Helical" evidence="9">
    <location>
        <begin position="538"/>
        <end position="557"/>
    </location>
</feature>
<feature type="transmembrane region" description="Helical" evidence="9">
    <location>
        <begin position="385"/>
        <end position="407"/>
    </location>
</feature>
<feature type="transmembrane region" description="Helical" evidence="9">
    <location>
        <begin position="126"/>
        <end position="147"/>
    </location>
</feature>
<keyword evidence="7 9" id="KW-1133">Transmembrane helix</keyword>
<dbReference type="GO" id="GO:0017004">
    <property type="term" value="P:cytochrome complex assembly"/>
    <property type="evidence" value="ECO:0007669"/>
    <property type="project" value="UniProtKB-KW"/>
</dbReference>
<dbReference type="InterPro" id="IPR003568">
    <property type="entry name" value="Cyt_c_biogenesis_CcmF"/>
</dbReference>
<evidence type="ECO:0000259" key="10">
    <source>
        <dbReference type="Pfam" id="PF01578"/>
    </source>
</evidence>
<organism evidence="12 13">
    <name type="scientific">Edwardsiella anguillarum ET080813</name>
    <dbReference type="NCBI Taxonomy" id="667120"/>
    <lineage>
        <taxon>Bacteria</taxon>
        <taxon>Pseudomonadati</taxon>
        <taxon>Pseudomonadota</taxon>
        <taxon>Gammaproteobacteria</taxon>
        <taxon>Enterobacterales</taxon>
        <taxon>Hafniaceae</taxon>
        <taxon>Edwardsiella</taxon>
    </lineage>
</organism>
<gene>
    <name evidence="12" type="primary">nrfE</name>
    <name evidence="12" type="ORF">ETEE_1009</name>
</gene>
<dbReference type="GO" id="GO:0020037">
    <property type="term" value="F:heme binding"/>
    <property type="evidence" value="ECO:0007669"/>
    <property type="project" value="InterPro"/>
</dbReference>
<dbReference type="InterPro" id="IPR003567">
    <property type="entry name" value="Cyt_c_biogenesis"/>
</dbReference>
<evidence type="ECO:0000256" key="3">
    <source>
        <dbReference type="ARBA" id="ARBA00022475"/>
    </source>
</evidence>
<feature type="transmembrane region" description="Helical" evidence="9">
    <location>
        <begin position="348"/>
        <end position="373"/>
    </location>
</feature>
<name>A0A076LP76_9GAMM</name>
<dbReference type="KEGG" id="ete:ETEE_1009"/>
<feature type="transmembrane region" description="Helical" evidence="9">
    <location>
        <begin position="98"/>
        <end position="114"/>
    </location>
</feature>
<accession>A0A076LP76</accession>
<keyword evidence="6" id="KW-0201">Cytochrome c-type biogenesis</keyword>
<dbReference type="Pfam" id="PF01578">
    <property type="entry name" value="Cytochrom_C_asm"/>
    <property type="match status" value="1"/>
</dbReference>
<dbReference type="InterPro" id="IPR002541">
    <property type="entry name" value="Cyt_c_assembly"/>
</dbReference>
<dbReference type="AlphaFoldDB" id="A0A076LP76"/>
<evidence type="ECO:0000256" key="2">
    <source>
        <dbReference type="ARBA" id="ARBA00009186"/>
    </source>
</evidence>
<feature type="transmembrane region" description="Helical" evidence="9">
    <location>
        <begin position="314"/>
        <end position="336"/>
    </location>
</feature>
<feature type="domain" description="Cytochrome c-type biogenesis protein CcmF C-terminal" evidence="11">
    <location>
        <begin position="317"/>
        <end position="409"/>
    </location>
</feature>
<feature type="transmembrane region" description="Helical" evidence="9">
    <location>
        <begin position="46"/>
        <end position="66"/>
    </location>
</feature>
<comment type="subcellular location">
    <subcellularLocation>
        <location evidence="1">Cell inner membrane</location>
        <topology evidence="1">Multi-pass membrane protein</topology>
    </subcellularLocation>
</comment>
<dbReference type="Pfam" id="PF16327">
    <property type="entry name" value="CcmF_C"/>
    <property type="match status" value="2"/>
</dbReference>
<proteinExistence type="inferred from homology"/>
<dbReference type="GO" id="GO:0005886">
    <property type="term" value="C:plasma membrane"/>
    <property type="evidence" value="ECO:0007669"/>
    <property type="project" value="UniProtKB-SubCell"/>
</dbReference>
<evidence type="ECO:0000256" key="4">
    <source>
        <dbReference type="ARBA" id="ARBA00022519"/>
    </source>
</evidence>
<dbReference type="RefSeq" id="WP_034165375.1">
    <property type="nucleotide sequence ID" value="NZ_CP006664.1"/>
</dbReference>
<evidence type="ECO:0000256" key="1">
    <source>
        <dbReference type="ARBA" id="ARBA00004429"/>
    </source>
</evidence>
<dbReference type="InterPro" id="IPR032523">
    <property type="entry name" value="CcmF_C"/>
</dbReference>
<dbReference type="EMBL" id="CP006664">
    <property type="protein sequence ID" value="AIJ07474.1"/>
    <property type="molecule type" value="Genomic_DNA"/>
</dbReference>
<feature type="domain" description="Cytochrome c assembly protein" evidence="10">
    <location>
        <begin position="92"/>
        <end position="298"/>
    </location>
</feature>
<dbReference type="GO" id="GO:0016829">
    <property type="term" value="F:lyase activity"/>
    <property type="evidence" value="ECO:0007669"/>
    <property type="project" value="UniProtKB-KW"/>
</dbReference>
<dbReference type="PRINTS" id="PR01410">
    <property type="entry name" value="CCBIOGENESIS"/>
</dbReference>
<keyword evidence="3" id="KW-1003">Cell membrane</keyword>
<evidence type="ECO:0000313" key="12">
    <source>
        <dbReference type="EMBL" id="AIJ07474.1"/>
    </source>
</evidence>
<dbReference type="PANTHER" id="PTHR43653:SF3">
    <property type="entry name" value="CYTOCHROME C-TYPE BIOGENESIS PROTEIN NRFE-RELATED"/>
    <property type="match status" value="1"/>
</dbReference>
<protein>
    <submittedName>
        <fullName evidence="12">Cytochrome c-type heme lyase subunit nrfE, nitrite reductase complex assembly</fullName>
    </submittedName>
</protein>
<dbReference type="HOGENOM" id="CLU_015041_3_1_6"/>
<dbReference type="PANTHER" id="PTHR43653">
    <property type="entry name" value="CYTOCHROME C ASSEMBLY PROTEIN-RELATED"/>
    <property type="match status" value="1"/>
</dbReference>